<dbReference type="WBParaSite" id="HPLM_0000574301-mRNA-1">
    <property type="protein sequence ID" value="HPLM_0000574301-mRNA-1"/>
    <property type="gene ID" value="HPLM_0000574301"/>
</dbReference>
<proteinExistence type="predicted"/>
<gene>
    <name evidence="1" type="ORF">HPLM_LOCUS5735</name>
</gene>
<reference evidence="1 2" key="2">
    <citation type="submission" date="2018-11" db="EMBL/GenBank/DDBJ databases">
        <authorList>
            <consortium name="Pathogen Informatics"/>
        </authorList>
    </citation>
    <scope>NUCLEOTIDE SEQUENCE [LARGE SCALE GENOMIC DNA]</scope>
    <source>
        <strain evidence="1 2">MHpl1</strain>
    </source>
</reference>
<keyword evidence="2" id="KW-1185">Reference proteome</keyword>
<evidence type="ECO:0000313" key="3">
    <source>
        <dbReference type="WBParaSite" id="HPLM_0000574301-mRNA-1"/>
    </source>
</evidence>
<protein>
    <submittedName>
        <fullName evidence="3">CACTA en-spm transposon protein</fullName>
    </submittedName>
</protein>
<sequence>MGLTGRYDLGQTFSSALQNIMHNFKGQDPGVKAATFITSALQTMQIVLIITAEEQMLTNLYVRREFNIVKDLSPEQSRRNALLGQHPRMNREVDKEHPARFYRFHTAIFPALTYGPELRKRDERAISVTQ</sequence>
<dbReference type="AlphaFoldDB" id="A0A0N4W6P3"/>
<accession>A0A0N4W6P3</accession>
<reference evidence="3" key="1">
    <citation type="submission" date="2017-02" db="UniProtKB">
        <authorList>
            <consortium name="WormBaseParasite"/>
        </authorList>
    </citation>
    <scope>IDENTIFICATION</scope>
</reference>
<evidence type="ECO:0000313" key="1">
    <source>
        <dbReference type="EMBL" id="VDO26925.1"/>
    </source>
</evidence>
<dbReference type="Proteomes" id="UP000268014">
    <property type="component" value="Unassembled WGS sequence"/>
</dbReference>
<dbReference type="EMBL" id="UZAF01016382">
    <property type="protein sequence ID" value="VDO26925.1"/>
    <property type="molecule type" value="Genomic_DNA"/>
</dbReference>
<name>A0A0N4W6P3_HAEPC</name>
<organism evidence="3">
    <name type="scientific">Haemonchus placei</name>
    <name type="common">Barber's pole worm</name>
    <dbReference type="NCBI Taxonomy" id="6290"/>
    <lineage>
        <taxon>Eukaryota</taxon>
        <taxon>Metazoa</taxon>
        <taxon>Ecdysozoa</taxon>
        <taxon>Nematoda</taxon>
        <taxon>Chromadorea</taxon>
        <taxon>Rhabditida</taxon>
        <taxon>Rhabditina</taxon>
        <taxon>Rhabditomorpha</taxon>
        <taxon>Strongyloidea</taxon>
        <taxon>Trichostrongylidae</taxon>
        <taxon>Haemonchus</taxon>
    </lineage>
</organism>
<evidence type="ECO:0000313" key="2">
    <source>
        <dbReference type="Proteomes" id="UP000268014"/>
    </source>
</evidence>